<dbReference type="EC" id="3.6.1.43" evidence="6"/>
<keyword evidence="4 6" id="KW-1133">Transmembrane helix</keyword>
<sequence length="258" mass="29240">MSSDPAATLRHRNNVMPAPGTGQAKDVKAAAEQFASKIPPHHTLTSLSITHVQFVQDDILSKLFAYVTLSPLAIVCGYVAVIITSRDLKPAVMFAGQLANELVNLILKRLVKQARPTEYLGDGYGMPSSHSQFMAYFATYIVILMYRRSIVSEPLIPHTVSAVVVLWSALVVYSRVHLYYHTWQQVVAGTICGFFFAIIYFHIVNRVLRAKGLFDWIVDHPLVRHFHIRDTDSIHDTAKFDWEMWQQYRRTAAQAKSH</sequence>
<evidence type="ECO:0000256" key="6">
    <source>
        <dbReference type="RuleBase" id="RU367078"/>
    </source>
</evidence>
<dbReference type="PANTHER" id="PTHR11247">
    <property type="entry name" value="PALMITOYL-PROTEIN THIOESTERASE/DOLICHYLDIPHOSPHATASE 1"/>
    <property type="match status" value="1"/>
</dbReference>
<dbReference type="Pfam" id="PF01569">
    <property type="entry name" value="PAP2"/>
    <property type="match status" value="1"/>
</dbReference>
<evidence type="ECO:0000256" key="2">
    <source>
        <dbReference type="ARBA" id="ARBA00022692"/>
    </source>
</evidence>
<dbReference type="CDD" id="cd03382">
    <property type="entry name" value="PAP2_dolichyldiphosphatase"/>
    <property type="match status" value="1"/>
</dbReference>
<comment type="similarity">
    <text evidence="6">Belongs to the dolichyldiphosphatase family.</text>
</comment>
<dbReference type="PANTHER" id="PTHR11247:SF1">
    <property type="entry name" value="DOLICHYLDIPHOSPHATASE 1"/>
    <property type="match status" value="1"/>
</dbReference>
<dbReference type="EMBL" id="JAAAIM010000126">
    <property type="protein sequence ID" value="KAG0294234.1"/>
    <property type="molecule type" value="Genomic_DNA"/>
</dbReference>
<comment type="pathway">
    <text evidence="6">Protein modification; protein glycosylation.</text>
</comment>
<proteinExistence type="inferred from homology"/>
<dbReference type="InterPro" id="IPR036938">
    <property type="entry name" value="PAP2/HPO_sf"/>
</dbReference>
<protein>
    <recommendedName>
        <fullName evidence="6">Dolichyldiphosphatase</fullName>
        <ecNumber evidence="6">3.6.1.43</ecNumber>
    </recommendedName>
</protein>
<name>A0ABQ7K9X9_9FUNG</name>
<feature type="transmembrane region" description="Helical" evidence="6">
    <location>
        <begin position="155"/>
        <end position="176"/>
    </location>
</feature>
<dbReference type="Proteomes" id="UP001194696">
    <property type="component" value="Unassembled WGS sequence"/>
</dbReference>
<evidence type="ECO:0000256" key="3">
    <source>
        <dbReference type="ARBA" id="ARBA00022801"/>
    </source>
</evidence>
<evidence type="ECO:0000259" key="8">
    <source>
        <dbReference type="SMART" id="SM00014"/>
    </source>
</evidence>
<evidence type="ECO:0000313" key="10">
    <source>
        <dbReference type="Proteomes" id="UP001194696"/>
    </source>
</evidence>
<feature type="transmembrane region" description="Helical" evidence="6">
    <location>
        <begin position="129"/>
        <end position="146"/>
    </location>
</feature>
<dbReference type="Gene3D" id="1.20.144.10">
    <property type="entry name" value="Phosphatidic acid phosphatase type 2/haloperoxidase"/>
    <property type="match status" value="1"/>
</dbReference>
<comment type="caution">
    <text evidence="9">The sequence shown here is derived from an EMBL/GenBank/DDBJ whole genome shotgun (WGS) entry which is preliminary data.</text>
</comment>
<dbReference type="InterPro" id="IPR039667">
    <property type="entry name" value="Dolichyldiphosphatase_PAP2"/>
</dbReference>
<keyword evidence="5 6" id="KW-0472">Membrane</keyword>
<keyword evidence="2 6" id="KW-0812">Transmembrane</keyword>
<accession>A0ABQ7K9X9</accession>
<gene>
    <name evidence="9" type="ORF">BGZ96_001537</name>
</gene>
<evidence type="ECO:0000256" key="5">
    <source>
        <dbReference type="ARBA" id="ARBA00023136"/>
    </source>
</evidence>
<comment type="catalytic activity">
    <reaction evidence="6">
        <text>a di-trans,poly-cis-dolichyl diphosphate + H2O = a di-trans,poly-cis-dolichyl phosphate + phosphate + H(+)</text>
        <dbReference type="Rhea" id="RHEA:14385"/>
        <dbReference type="Rhea" id="RHEA-COMP:19498"/>
        <dbReference type="Rhea" id="RHEA-COMP:19506"/>
        <dbReference type="ChEBI" id="CHEBI:15377"/>
        <dbReference type="ChEBI" id="CHEBI:15378"/>
        <dbReference type="ChEBI" id="CHEBI:43474"/>
        <dbReference type="ChEBI" id="CHEBI:57497"/>
        <dbReference type="ChEBI" id="CHEBI:57683"/>
        <dbReference type="EC" id="3.6.1.43"/>
    </reaction>
</comment>
<feature type="region of interest" description="Disordered" evidence="7">
    <location>
        <begin position="1"/>
        <end position="22"/>
    </location>
</feature>
<feature type="transmembrane region" description="Helical" evidence="6">
    <location>
        <begin position="63"/>
        <end position="83"/>
    </location>
</feature>
<comment type="function">
    <text evidence="6">Required for efficient N-glycosylation. Necessary for maintaining optimal levels of dolichol-linked oligosaccharides. Hydrolyzes dolichyl pyrophosphate at a very high rate and dolichyl monophosphate at a much lower rate. Does not act on phosphatidate.</text>
</comment>
<evidence type="ECO:0000313" key="9">
    <source>
        <dbReference type="EMBL" id="KAG0294234.1"/>
    </source>
</evidence>
<keyword evidence="6" id="KW-0256">Endoplasmic reticulum</keyword>
<organism evidence="9 10">
    <name type="scientific">Linnemannia gamsii</name>
    <dbReference type="NCBI Taxonomy" id="64522"/>
    <lineage>
        <taxon>Eukaryota</taxon>
        <taxon>Fungi</taxon>
        <taxon>Fungi incertae sedis</taxon>
        <taxon>Mucoromycota</taxon>
        <taxon>Mortierellomycotina</taxon>
        <taxon>Mortierellomycetes</taxon>
        <taxon>Mortierellales</taxon>
        <taxon>Mortierellaceae</taxon>
        <taxon>Linnemannia</taxon>
    </lineage>
</organism>
<keyword evidence="10" id="KW-1185">Reference proteome</keyword>
<dbReference type="SUPFAM" id="SSF48317">
    <property type="entry name" value="Acid phosphatase/Vanadium-dependent haloperoxidase"/>
    <property type="match status" value="1"/>
</dbReference>
<dbReference type="SMART" id="SM00014">
    <property type="entry name" value="acidPPc"/>
    <property type="match status" value="1"/>
</dbReference>
<evidence type="ECO:0000256" key="1">
    <source>
        <dbReference type="ARBA" id="ARBA00004141"/>
    </source>
</evidence>
<keyword evidence="3 6" id="KW-0378">Hydrolase</keyword>
<feature type="domain" description="Phosphatidic acid phosphatase type 2/haloperoxidase" evidence="8">
    <location>
        <begin position="88"/>
        <end position="201"/>
    </location>
</feature>
<reference evidence="9 10" key="1">
    <citation type="journal article" date="2020" name="Fungal Divers.">
        <title>Resolving the Mortierellaceae phylogeny through synthesis of multi-gene phylogenetics and phylogenomics.</title>
        <authorList>
            <person name="Vandepol N."/>
            <person name="Liber J."/>
            <person name="Desiro A."/>
            <person name="Na H."/>
            <person name="Kennedy M."/>
            <person name="Barry K."/>
            <person name="Grigoriev I.V."/>
            <person name="Miller A.N."/>
            <person name="O'Donnell K."/>
            <person name="Stajich J.E."/>
            <person name="Bonito G."/>
        </authorList>
    </citation>
    <scope>NUCLEOTIDE SEQUENCE [LARGE SCALE GENOMIC DNA]</scope>
    <source>
        <strain evidence="9 10">AD045</strain>
    </source>
</reference>
<evidence type="ECO:0000256" key="4">
    <source>
        <dbReference type="ARBA" id="ARBA00022989"/>
    </source>
</evidence>
<evidence type="ECO:0000256" key="7">
    <source>
        <dbReference type="SAM" id="MobiDB-lite"/>
    </source>
</evidence>
<feature type="transmembrane region" description="Helical" evidence="6">
    <location>
        <begin position="182"/>
        <end position="203"/>
    </location>
</feature>
<comment type="subcellular location">
    <subcellularLocation>
        <location evidence="6">Endoplasmic reticulum membrane</location>
        <topology evidence="6">Multi-pass membrane protein</topology>
    </subcellularLocation>
    <subcellularLocation>
        <location evidence="1">Membrane</location>
        <topology evidence="1">Multi-pass membrane protein</topology>
    </subcellularLocation>
</comment>
<dbReference type="InterPro" id="IPR000326">
    <property type="entry name" value="PAP2/HPO"/>
</dbReference>